<evidence type="ECO:0000313" key="6">
    <source>
        <dbReference type="Proteomes" id="UP000237631"/>
    </source>
</evidence>
<dbReference type="Proteomes" id="UP000237631">
    <property type="component" value="Unassembled WGS sequence"/>
</dbReference>
<protein>
    <recommendedName>
        <fullName evidence="4">FAD-binding domain-containing protein</fullName>
    </recommendedName>
</protein>
<name>A0A2S6CAE4_9PEZI</name>
<dbReference type="Gene3D" id="3.50.50.60">
    <property type="entry name" value="FAD/NAD(P)-binding domain"/>
    <property type="match status" value="1"/>
</dbReference>
<keyword evidence="3" id="KW-0560">Oxidoreductase</keyword>
<evidence type="ECO:0000256" key="1">
    <source>
        <dbReference type="ARBA" id="ARBA00022630"/>
    </source>
</evidence>
<organism evidence="5 6">
    <name type="scientific">Cercospora berteroae</name>
    <dbReference type="NCBI Taxonomy" id="357750"/>
    <lineage>
        <taxon>Eukaryota</taxon>
        <taxon>Fungi</taxon>
        <taxon>Dikarya</taxon>
        <taxon>Ascomycota</taxon>
        <taxon>Pezizomycotina</taxon>
        <taxon>Dothideomycetes</taxon>
        <taxon>Dothideomycetidae</taxon>
        <taxon>Mycosphaerellales</taxon>
        <taxon>Mycosphaerellaceae</taxon>
        <taxon>Cercospora</taxon>
    </lineage>
</organism>
<feature type="domain" description="FAD-binding" evidence="4">
    <location>
        <begin position="4"/>
        <end position="355"/>
    </location>
</feature>
<dbReference type="Pfam" id="PF01494">
    <property type="entry name" value="FAD_binding_3"/>
    <property type="match status" value="1"/>
</dbReference>
<dbReference type="PANTHER" id="PTHR46865">
    <property type="entry name" value="OXIDOREDUCTASE-RELATED"/>
    <property type="match status" value="1"/>
</dbReference>
<gene>
    <name evidence="5" type="ORF">CBER1_09487</name>
</gene>
<dbReference type="SUPFAM" id="SSF51905">
    <property type="entry name" value="FAD/NAD(P)-binding domain"/>
    <property type="match status" value="1"/>
</dbReference>
<dbReference type="STRING" id="357750.A0A2S6CAE4"/>
<accession>A0A2S6CAE4</accession>
<comment type="caution">
    <text evidence="5">The sequence shown here is derived from an EMBL/GenBank/DDBJ whole genome shotgun (WGS) entry which is preliminary data.</text>
</comment>
<sequence length="449" mass="50001">MSTTSILIIGAGIAGPPLASFLLLAPLPASQLPSITIVERRAEDDQSKGQNIDIRGTGMQIIRKLGLEAAIRNATTGEEGCQFVDEKGRVWASFAADKTGQVQTGTSDIEILRGRLAAILLGRLKSLSEDVKAKGGKEVEFLFGEYVEGLIDDGEKGVEVKFAHSGERRKFDVVIAADGLQSRTRRMVWGESGEQDRLKRLGMYGGFFSMPSAKSDTEWRRWFHTSGRRGIMVRPSDDPKITTVFAYVINENDRRLEDAARDGRKGSANQRALLKEYYQDAGWECERINREMETAEDFYFDMVAQVKMPKWSKGRVVLLGDAGFCASPISGMGTTLALNGAYNLAGVLTRNPHDHAAAFEEYENSMRPLVDRAQALPLGGRVHYLINPETVWGVWVLHLLCWFFCQSGIAMLLARFQGPPANAVPIQEFDFAQASEWREYCWQRLYTGQ</sequence>
<dbReference type="PANTHER" id="PTHR46865:SF2">
    <property type="entry name" value="MONOOXYGENASE"/>
    <property type="match status" value="1"/>
</dbReference>
<evidence type="ECO:0000313" key="5">
    <source>
        <dbReference type="EMBL" id="PPJ56711.1"/>
    </source>
</evidence>
<reference evidence="6" key="1">
    <citation type="journal article" date="2017" name="bioRxiv">
        <title>Conservation of a gene cluster reveals novel cercosporin biosynthetic mechanisms and extends production to the genus Colletotrichum.</title>
        <authorList>
            <person name="de Jonge R."/>
            <person name="Ebert M.K."/>
            <person name="Huitt-Roehl C.R."/>
            <person name="Pal P."/>
            <person name="Suttle J.C."/>
            <person name="Spanner R.E."/>
            <person name="Neubauer J.D."/>
            <person name="Jurick W.M.II."/>
            <person name="Stott K.A."/>
            <person name="Secor G.A."/>
            <person name="Thomma B.P.H.J."/>
            <person name="Van de Peer Y."/>
            <person name="Townsend C.A."/>
            <person name="Bolton M.D."/>
        </authorList>
    </citation>
    <scope>NUCLEOTIDE SEQUENCE [LARGE SCALE GENOMIC DNA]</scope>
    <source>
        <strain evidence="6">CBS538.71</strain>
    </source>
</reference>
<dbReference type="Gene3D" id="3.30.9.10">
    <property type="entry name" value="D-Amino Acid Oxidase, subunit A, domain 2"/>
    <property type="match status" value="1"/>
</dbReference>
<keyword evidence="6" id="KW-1185">Reference proteome</keyword>
<keyword evidence="2" id="KW-0274">FAD</keyword>
<dbReference type="GO" id="GO:0016491">
    <property type="term" value="F:oxidoreductase activity"/>
    <property type="evidence" value="ECO:0007669"/>
    <property type="project" value="UniProtKB-KW"/>
</dbReference>
<keyword evidence="1" id="KW-0285">Flavoprotein</keyword>
<dbReference type="OrthoDB" id="655030at2759"/>
<evidence type="ECO:0000256" key="2">
    <source>
        <dbReference type="ARBA" id="ARBA00022827"/>
    </source>
</evidence>
<dbReference type="InterPro" id="IPR002938">
    <property type="entry name" value="FAD-bd"/>
</dbReference>
<dbReference type="InterPro" id="IPR051704">
    <property type="entry name" value="FAD_aromatic-hydroxylase"/>
</dbReference>
<dbReference type="InterPro" id="IPR036188">
    <property type="entry name" value="FAD/NAD-bd_sf"/>
</dbReference>
<evidence type="ECO:0000256" key="3">
    <source>
        <dbReference type="ARBA" id="ARBA00023002"/>
    </source>
</evidence>
<dbReference type="AlphaFoldDB" id="A0A2S6CAE4"/>
<dbReference type="PRINTS" id="PR00420">
    <property type="entry name" value="RNGMNOXGNASE"/>
</dbReference>
<proteinExistence type="predicted"/>
<dbReference type="GO" id="GO:0071949">
    <property type="term" value="F:FAD binding"/>
    <property type="evidence" value="ECO:0007669"/>
    <property type="project" value="InterPro"/>
</dbReference>
<dbReference type="EMBL" id="PNEN01000513">
    <property type="protein sequence ID" value="PPJ56711.1"/>
    <property type="molecule type" value="Genomic_DNA"/>
</dbReference>
<evidence type="ECO:0000259" key="4">
    <source>
        <dbReference type="Pfam" id="PF01494"/>
    </source>
</evidence>